<organism evidence="2 3">
    <name type="scientific">Stegodyphus mimosarum</name>
    <name type="common">African social velvet spider</name>
    <dbReference type="NCBI Taxonomy" id="407821"/>
    <lineage>
        <taxon>Eukaryota</taxon>
        <taxon>Metazoa</taxon>
        <taxon>Ecdysozoa</taxon>
        <taxon>Arthropoda</taxon>
        <taxon>Chelicerata</taxon>
        <taxon>Arachnida</taxon>
        <taxon>Araneae</taxon>
        <taxon>Araneomorphae</taxon>
        <taxon>Entelegynae</taxon>
        <taxon>Eresoidea</taxon>
        <taxon>Eresidae</taxon>
        <taxon>Stegodyphus</taxon>
    </lineage>
</organism>
<dbReference type="AlphaFoldDB" id="A0A087USR1"/>
<sequence length="34" mass="3999">MKSHRRLQLQTDTSRNEAGHQYLTIHRTSIVSPH</sequence>
<name>A0A087USR1_STEMI</name>
<evidence type="ECO:0000313" key="2">
    <source>
        <dbReference type="EMBL" id="KFM80400.1"/>
    </source>
</evidence>
<gene>
    <name evidence="2" type="ORF">X975_04660</name>
</gene>
<evidence type="ECO:0000313" key="3">
    <source>
        <dbReference type="Proteomes" id="UP000054359"/>
    </source>
</evidence>
<dbReference type="Proteomes" id="UP000054359">
    <property type="component" value="Unassembled WGS sequence"/>
</dbReference>
<feature type="non-terminal residue" evidence="2">
    <location>
        <position position="34"/>
    </location>
</feature>
<accession>A0A087USR1</accession>
<reference evidence="2 3" key="1">
    <citation type="submission" date="2013-11" db="EMBL/GenBank/DDBJ databases">
        <title>Genome sequencing of Stegodyphus mimosarum.</title>
        <authorList>
            <person name="Bechsgaard J."/>
        </authorList>
    </citation>
    <scope>NUCLEOTIDE SEQUENCE [LARGE SCALE GENOMIC DNA]</scope>
</reference>
<feature type="region of interest" description="Disordered" evidence="1">
    <location>
        <begin position="1"/>
        <end position="34"/>
    </location>
</feature>
<keyword evidence="3" id="KW-1185">Reference proteome</keyword>
<protein>
    <submittedName>
        <fullName evidence="2">Uncharacterized protein</fullName>
    </submittedName>
</protein>
<dbReference type="EMBL" id="KK121402">
    <property type="protein sequence ID" value="KFM80400.1"/>
    <property type="molecule type" value="Genomic_DNA"/>
</dbReference>
<evidence type="ECO:0000256" key="1">
    <source>
        <dbReference type="SAM" id="MobiDB-lite"/>
    </source>
</evidence>
<proteinExistence type="predicted"/>